<dbReference type="Proteomes" id="UP001604277">
    <property type="component" value="Unassembled WGS sequence"/>
</dbReference>
<evidence type="ECO:0000313" key="7">
    <source>
        <dbReference type="Proteomes" id="UP001604277"/>
    </source>
</evidence>
<feature type="compositionally biased region" description="Basic and acidic residues" evidence="4">
    <location>
        <begin position="486"/>
        <end position="498"/>
    </location>
</feature>
<dbReference type="Pfam" id="PF24681">
    <property type="entry name" value="Kelch_KLHDC2_KLHL20_DRC7"/>
    <property type="match status" value="1"/>
</dbReference>
<sequence>MFGFSRRRMKLGRLKVQLSDSAQGTRSPIRHSKQFGSANQGEGAASKTNEPNELNCQSSSSAPELNNRTSGSSENWMVLSVSGDKPTPRFNHAAAVIGNKMVVVGGESGNGLLDDVQVLSFDRFSWTTASSKLYLSPTSLPLKVPSCKGHALVPWGKKVLLIGGKTDPVSDKVSVWAFDMETECWSLMEAKGAIPVARSGHTIVKSNSVLILFGGEDTKRRKLNDLHMFDLKSLTWLPLHCTGPRPSPRSNHSAALYDDKMLLIFGGASKSRTLNDLYSLDFEAMVWSRIKVRGFHPSPRAGCCGALCGTKWYIAGGGSRKKRHAETLIFDVLKLEWSVAVASPPSSITTNKGFSLVLVQNKERDFLVAFGGFKKDPSNQVEVLIMEKVESSMIQRSTLSKVAGTLLSENHPLSIGMSTRPSHGSLNCQIESVVRQNLASAIEHGSGRKSLSESLLVDPNTAPGNVSLRKQFYNEEENADMQVTKSSEDKTSFRKLEQSTKPVDAGAQMSYSGNKISEEMSSVSESDNFNTYDNHGSGSFHLESDDVFQENDGKSRITAPSGVYQMYEKKLAGLLRKNGILEGQLAAALASREAAEKNLSSALKSRQEIENKLTDTMKEVVLLKEKLSTVELAQEEANSLSNIVHSDNVRLEHDVAFLKAVLDDTQKELHSTRAVLAGERARAFQLQVEVFHLKQRLQPLENRAPTPRKPFHV</sequence>
<feature type="coiled-coil region" evidence="3">
    <location>
        <begin position="592"/>
        <end position="668"/>
    </location>
</feature>
<evidence type="ECO:0000313" key="6">
    <source>
        <dbReference type="EMBL" id="KAL2530384.1"/>
    </source>
</evidence>
<dbReference type="EMBL" id="JBFOLJ010000006">
    <property type="protein sequence ID" value="KAL2530384.1"/>
    <property type="molecule type" value="Genomic_DNA"/>
</dbReference>
<gene>
    <name evidence="6" type="ORF">Fot_22985</name>
</gene>
<feature type="region of interest" description="Disordered" evidence="4">
    <location>
        <begin position="15"/>
        <end position="71"/>
    </location>
</feature>
<evidence type="ECO:0000256" key="1">
    <source>
        <dbReference type="ARBA" id="ARBA00022441"/>
    </source>
</evidence>
<keyword evidence="2" id="KW-0677">Repeat</keyword>
<dbReference type="AlphaFoldDB" id="A0ABD1UZ93"/>
<dbReference type="Pfam" id="PF01344">
    <property type="entry name" value="Kelch_1"/>
    <property type="match status" value="1"/>
</dbReference>
<dbReference type="InterPro" id="IPR015915">
    <property type="entry name" value="Kelch-typ_b-propeller"/>
</dbReference>
<protein>
    <submittedName>
        <fullName evidence="6">Galactose oxidase/kelch repeat superfamily protein</fullName>
    </submittedName>
</protein>
<evidence type="ECO:0000259" key="5">
    <source>
        <dbReference type="Pfam" id="PF24922"/>
    </source>
</evidence>
<accession>A0ABD1UZ93</accession>
<keyword evidence="1" id="KW-0880">Kelch repeat</keyword>
<evidence type="ECO:0000256" key="3">
    <source>
        <dbReference type="SAM" id="Coils"/>
    </source>
</evidence>
<evidence type="ECO:0000256" key="4">
    <source>
        <dbReference type="SAM" id="MobiDB-lite"/>
    </source>
</evidence>
<dbReference type="InterPro" id="IPR056819">
    <property type="entry name" value="ACBP4-6_C"/>
</dbReference>
<dbReference type="PANTHER" id="PTHR46093:SF4">
    <property type="entry name" value="GALACTOSE OXIDASE_KELCH REPEAT SUPERFAMILY PROTEIN"/>
    <property type="match status" value="1"/>
</dbReference>
<keyword evidence="3" id="KW-0175">Coiled coil</keyword>
<comment type="caution">
    <text evidence="6">The sequence shown here is derived from an EMBL/GenBank/DDBJ whole genome shotgun (WGS) entry which is preliminary data.</text>
</comment>
<evidence type="ECO:0000256" key="2">
    <source>
        <dbReference type="ARBA" id="ARBA00022737"/>
    </source>
</evidence>
<name>A0ABD1UZ93_9LAMI</name>
<reference evidence="7" key="1">
    <citation type="submission" date="2024-07" db="EMBL/GenBank/DDBJ databases">
        <title>Two chromosome-level genome assemblies of Korean endemic species Abeliophyllum distichum and Forsythia ovata (Oleaceae).</title>
        <authorList>
            <person name="Jang H."/>
        </authorList>
    </citation>
    <scope>NUCLEOTIDE SEQUENCE [LARGE SCALE GENOMIC DNA]</scope>
</reference>
<dbReference type="SUPFAM" id="SSF117281">
    <property type="entry name" value="Kelch motif"/>
    <property type="match status" value="1"/>
</dbReference>
<keyword evidence="7" id="KW-1185">Reference proteome</keyword>
<feature type="domain" description="Acyl-CoA-binding" evidence="5">
    <location>
        <begin position="627"/>
        <end position="701"/>
    </location>
</feature>
<proteinExistence type="predicted"/>
<dbReference type="Pfam" id="PF24922">
    <property type="entry name" value="ACBP4_C"/>
    <property type="match status" value="1"/>
</dbReference>
<organism evidence="6 7">
    <name type="scientific">Forsythia ovata</name>
    <dbReference type="NCBI Taxonomy" id="205694"/>
    <lineage>
        <taxon>Eukaryota</taxon>
        <taxon>Viridiplantae</taxon>
        <taxon>Streptophyta</taxon>
        <taxon>Embryophyta</taxon>
        <taxon>Tracheophyta</taxon>
        <taxon>Spermatophyta</taxon>
        <taxon>Magnoliopsida</taxon>
        <taxon>eudicotyledons</taxon>
        <taxon>Gunneridae</taxon>
        <taxon>Pentapetalae</taxon>
        <taxon>asterids</taxon>
        <taxon>lamiids</taxon>
        <taxon>Lamiales</taxon>
        <taxon>Oleaceae</taxon>
        <taxon>Forsythieae</taxon>
        <taxon>Forsythia</taxon>
    </lineage>
</organism>
<feature type="region of interest" description="Disordered" evidence="4">
    <location>
        <begin position="477"/>
        <end position="508"/>
    </location>
</feature>
<dbReference type="PANTHER" id="PTHR46093">
    <property type="entry name" value="ACYL-COA-BINDING DOMAIN-CONTAINING PROTEIN 5"/>
    <property type="match status" value="1"/>
</dbReference>
<feature type="compositionally biased region" description="Polar residues" evidence="4">
    <location>
        <begin position="34"/>
        <end position="71"/>
    </location>
</feature>
<dbReference type="Gene3D" id="2.120.10.80">
    <property type="entry name" value="Kelch-type beta propeller"/>
    <property type="match status" value="2"/>
</dbReference>
<dbReference type="InterPro" id="IPR006652">
    <property type="entry name" value="Kelch_1"/>
</dbReference>